<feature type="transmembrane region" description="Helical" evidence="1">
    <location>
        <begin position="15"/>
        <end position="39"/>
    </location>
</feature>
<keyword evidence="3" id="KW-1185">Reference proteome</keyword>
<dbReference type="RefSeq" id="WP_122014585.1">
    <property type="nucleotide sequence ID" value="NZ_CP033169.1"/>
</dbReference>
<protein>
    <submittedName>
        <fullName evidence="2">DUF116 domain-containing protein</fullName>
    </submittedName>
</protein>
<proteinExistence type="predicted"/>
<sequence length="278" mass="31225">MPKPAEGNVRIKKRIFIGLLTASIALIVLMLLTGIFIYLNKFGNWYRYILLLIVAFLSIFIFIVSIGLTGVVMTLWHVKTFFGLQDLMNVSINILFPIALALGEMLHIPRDIIKSSYIEVNNKLTQSRVFNIDPARILILAPHCLQKWDCPYKVTADVSNCHHCGRCDIDRLWKLSKQKGVNLAVVTGGTLARKMVVEHKPRAIVAIACERDLTEGILDTNPLPVIGVLNIRPEGPCKNTCVDVDRVSEAVDFFLSGKTSREIGRSLEKFEKCQRIGH</sequence>
<keyword evidence="1" id="KW-1133">Transmembrane helix</keyword>
<organism evidence="2 3">
    <name type="scientific">Biomaibacter acetigenes</name>
    <dbReference type="NCBI Taxonomy" id="2316383"/>
    <lineage>
        <taxon>Bacteria</taxon>
        <taxon>Bacillati</taxon>
        <taxon>Bacillota</taxon>
        <taxon>Clostridia</taxon>
        <taxon>Thermosediminibacterales</taxon>
        <taxon>Tepidanaerobacteraceae</taxon>
        <taxon>Biomaibacter</taxon>
    </lineage>
</organism>
<keyword evidence="1" id="KW-0812">Transmembrane</keyword>
<dbReference type="KEGG" id="bacg:D2962_07010"/>
<gene>
    <name evidence="2" type="ORF">D2962_07010</name>
</gene>
<keyword evidence="1" id="KW-0472">Membrane</keyword>
<dbReference type="PANTHER" id="PTHR43801:SF1">
    <property type="entry name" value="POLYPRENYL SYNTHETASE"/>
    <property type="match status" value="1"/>
</dbReference>
<evidence type="ECO:0000256" key="1">
    <source>
        <dbReference type="SAM" id="Phobius"/>
    </source>
</evidence>
<dbReference type="AlphaFoldDB" id="A0A3G2R4G0"/>
<dbReference type="InterPro" id="IPR002829">
    <property type="entry name" value="DUF116"/>
</dbReference>
<evidence type="ECO:0000313" key="2">
    <source>
        <dbReference type="EMBL" id="AYO30404.1"/>
    </source>
</evidence>
<dbReference type="EMBL" id="CP033169">
    <property type="protein sequence ID" value="AYO30404.1"/>
    <property type="molecule type" value="Genomic_DNA"/>
</dbReference>
<feature type="transmembrane region" description="Helical" evidence="1">
    <location>
        <begin position="45"/>
        <end position="78"/>
    </location>
</feature>
<evidence type="ECO:0000313" key="3">
    <source>
        <dbReference type="Proteomes" id="UP000280960"/>
    </source>
</evidence>
<dbReference type="Proteomes" id="UP000280960">
    <property type="component" value="Chromosome"/>
</dbReference>
<name>A0A3G2R4G0_9FIRM</name>
<accession>A0A3G2R4G0</accession>
<reference evidence="2 3" key="1">
    <citation type="submission" date="2018-10" db="EMBL/GenBank/DDBJ databases">
        <authorList>
            <person name="Zhang X."/>
        </authorList>
    </citation>
    <scope>NUCLEOTIDE SEQUENCE [LARGE SCALE GENOMIC DNA]</scope>
    <source>
        <strain evidence="2 3">SK-G1</strain>
    </source>
</reference>
<feature type="transmembrane region" description="Helical" evidence="1">
    <location>
        <begin position="90"/>
        <end position="108"/>
    </location>
</feature>
<dbReference type="PANTHER" id="PTHR43801">
    <property type="entry name" value="NUCLEOTIDE-BINDING PROTEIN-RELATED"/>
    <property type="match status" value="1"/>
</dbReference>
<dbReference type="Pfam" id="PF01976">
    <property type="entry name" value="DUF116"/>
    <property type="match status" value="1"/>
</dbReference>